<organism evidence="1 2">
    <name type="scientific">Syntrophomonas wolfei subsp. wolfei (strain DSM 2245B / Goettingen)</name>
    <dbReference type="NCBI Taxonomy" id="335541"/>
    <lineage>
        <taxon>Bacteria</taxon>
        <taxon>Bacillati</taxon>
        <taxon>Bacillota</taxon>
        <taxon>Clostridia</taxon>
        <taxon>Eubacteriales</taxon>
        <taxon>Syntrophomonadaceae</taxon>
        <taxon>Syntrophomonas</taxon>
    </lineage>
</organism>
<dbReference type="KEGG" id="swo:Swol_0747"/>
<dbReference type="STRING" id="335541.Swol_0747"/>
<dbReference type="eggNOG" id="ENOG5033G6X">
    <property type="taxonomic scope" value="Bacteria"/>
</dbReference>
<dbReference type="EMBL" id="CP000448">
    <property type="protein sequence ID" value="ABI68069.1"/>
    <property type="molecule type" value="Genomic_DNA"/>
</dbReference>
<protein>
    <submittedName>
        <fullName evidence="1">Uncharacterized protein</fullName>
    </submittedName>
</protein>
<proteinExistence type="predicted"/>
<dbReference type="AlphaFoldDB" id="Q0AYY5"/>
<keyword evidence="2" id="KW-1185">Reference proteome</keyword>
<evidence type="ECO:0000313" key="1">
    <source>
        <dbReference type="EMBL" id="ABI68069.1"/>
    </source>
</evidence>
<evidence type="ECO:0000313" key="2">
    <source>
        <dbReference type="Proteomes" id="UP000001968"/>
    </source>
</evidence>
<reference evidence="2" key="1">
    <citation type="journal article" date="2010" name="Environ. Microbiol.">
        <title>The genome of Syntrophomonas wolfei: new insights into syntrophic metabolism and biohydrogen production.</title>
        <authorList>
            <person name="Sieber J.R."/>
            <person name="Sims D.R."/>
            <person name="Han C."/>
            <person name="Kim E."/>
            <person name="Lykidis A."/>
            <person name="Lapidus A.L."/>
            <person name="McDonnald E."/>
            <person name="Rohlin L."/>
            <person name="Culley D.E."/>
            <person name="Gunsalus R."/>
            <person name="McInerney M.J."/>
        </authorList>
    </citation>
    <scope>NUCLEOTIDE SEQUENCE [LARGE SCALE GENOMIC DNA]</scope>
    <source>
        <strain evidence="2">DSM 2245B / Goettingen</strain>
    </source>
</reference>
<accession>Q0AYY5</accession>
<dbReference type="Proteomes" id="UP000001968">
    <property type="component" value="Chromosome"/>
</dbReference>
<gene>
    <name evidence="1" type="ordered locus">Swol_0747</name>
</gene>
<dbReference type="HOGENOM" id="CLU_1331372_0_0_9"/>
<name>Q0AYY5_SYNWW</name>
<sequence length="206" mass="22679">MLWALNERRNEMADAGKVEQLRDEVIGIRPVYSETGNATDIILKDGRVVRERRVLNSVVKALAASYAIDLKAQRRNLREKLGRKGVLPFYLGEGRVFVPLKMRQAVTEGDSVYGYIDMSYMGQPRAGTGRECLIPLANGSELQVLSAQSTVLGAQHSGWAALAALEPNKGDGDARQEQVMEAAQILAAAMVEIIEQLKRIELSLVE</sequence>